<gene>
    <name evidence="1" type="ORF">BROFUL_01267</name>
</gene>
<protein>
    <submittedName>
        <fullName evidence="1">Uncharacterized protein</fullName>
    </submittedName>
</protein>
<evidence type="ECO:0000313" key="1">
    <source>
        <dbReference type="EMBL" id="KKO19998.1"/>
    </source>
</evidence>
<comment type="caution">
    <text evidence="1">The sequence shown here is derived from an EMBL/GenBank/DDBJ whole genome shotgun (WGS) entry which is preliminary data.</text>
</comment>
<dbReference type="AlphaFoldDB" id="A0A0M2UVB4"/>
<proteinExistence type="predicted"/>
<evidence type="ECO:0000313" key="2">
    <source>
        <dbReference type="Proteomes" id="UP000034954"/>
    </source>
</evidence>
<accession>A0A0M2UVB4</accession>
<dbReference type="EMBL" id="LAQJ01000136">
    <property type="protein sequence ID" value="KKO19998.1"/>
    <property type="molecule type" value="Genomic_DNA"/>
</dbReference>
<reference evidence="1 2" key="1">
    <citation type="journal article" date="2013" name="BMC Microbiol.">
        <title>Identification of the type II cytochrome c maturation pathway in anammox bacteria by comparative genomics.</title>
        <authorList>
            <person name="Ferousi C."/>
            <person name="Speth D.R."/>
            <person name="Reimann J."/>
            <person name="Op den Camp H.J."/>
            <person name="Allen J.W."/>
            <person name="Keltjens J.T."/>
            <person name="Jetten M.S."/>
        </authorList>
    </citation>
    <scope>NUCLEOTIDE SEQUENCE [LARGE SCALE GENOMIC DNA]</scope>
    <source>
        <strain evidence="1">RU1</strain>
    </source>
</reference>
<sequence>MSVQQKEKSKRKAQRKYNEKNLSLKNVYTDKAERSCLMCGKKFISRGPHNRRCPRCNQKIDQAAENTFYMPTVYNNDGSSAGEFIQIPY</sequence>
<organism evidence="1 2">
    <name type="scientific">Candidatus Brocadia fulgida</name>
    <dbReference type="NCBI Taxonomy" id="380242"/>
    <lineage>
        <taxon>Bacteria</taxon>
        <taxon>Pseudomonadati</taxon>
        <taxon>Planctomycetota</taxon>
        <taxon>Candidatus Brocadiia</taxon>
        <taxon>Candidatus Brocadiales</taxon>
        <taxon>Candidatus Brocadiaceae</taxon>
        <taxon>Candidatus Brocadia</taxon>
    </lineage>
</organism>
<keyword evidence="2" id="KW-1185">Reference proteome</keyword>
<name>A0A0M2UVB4_9BACT</name>
<dbReference type="Proteomes" id="UP000034954">
    <property type="component" value="Unassembled WGS sequence"/>
</dbReference>